<evidence type="ECO:0000313" key="6">
    <source>
        <dbReference type="Proteomes" id="UP000007490"/>
    </source>
</evidence>
<dbReference type="KEGG" id="mel:Metbo_2028"/>
<keyword evidence="6" id="KW-1185">Reference proteome</keyword>
<evidence type="ECO:0000256" key="2">
    <source>
        <dbReference type="SAM" id="Phobius"/>
    </source>
</evidence>
<keyword evidence="2" id="KW-0472">Membrane</keyword>
<dbReference type="Pfam" id="PF13240">
    <property type="entry name" value="Zn_Ribbon_1"/>
    <property type="match status" value="1"/>
</dbReference>
<dbReference type="eggNOG" id="arCOG01917">
    <property type="taxonomic scope" value="Archaea"/>
</dbReference>
<reference evidence="5 6" key="2">
    <citation type="journal article" date="2014" name="Int. J. Syst. Evol. Microbiol.">
        <title>Methanobacterium paludis sp. nov. and a novel strain of Methanobacterium lacus isolated from northern peatlands.</title>
        <authorList>
            <person name="Cadillo-Quiroz H."/>
            <person name="Brauer S.L."/>
            <person name="Goodson N."/>
            <person name="Yavitt J.B."/>
            <person name="Zinder S.H."/>
        </authorList>
    </citation>
    <scope>NUCLEOTIDE SEQUENCE [LARGE SCALE GENOMIC DNA]</scope>
    <source>
        <strain evidence="5 6">AL-21</strain>
    </source>
</reference>
<feature type="domain" description="Zinc-ribbon" evidence="4">
    <location>
        <begin position="5"/>
        <end position="26"/>
    </location>
</feature>
<protein>
    <recommendedName>
        <fullName evidence="7">Zinc-ribbon domain-containing protein</fullName>
    </recommendedName>
</protein>
<keyword evidence="2" id="KW-1133">Transmembrane helix</keyword>
<dbReference type="HOGENOM" id="CLU_1324032_0_0_2"/>
<evidence type="ECO:0000259" key="3">
    <source>
        <dbReference type="Pfam" id="PF07553"/>
    </source>
</evidence>
<dbReference type="AlphaFoldDB" id="F0TBH8"/>
<dbReference type="InterPro" id="IPR036388">
    <property type="entry name" value="WH-like_DNA-bd_sf"/>
</dbReference>
<feature type="domain" description="Putative host cell surface-exposed lipoprotein Ltp-like HTH region" evidence="3">
    <location>
        <begin position="161"/>
        <end position="203"/>
    </location>
</feature>
<dbReference type="InterPro" id="IPR011434">
    <property type="entry name" value="Ltp-like_HTH"/>
</dbReference>
<reference evidence="6" key="1">
    <citation type="submission" date="2011-02" db="EMBL/GenBank/DDBJ databases">
        <title>Complete sequence of Methanobacterium sp. AL-21.</title>
        <authorList>
            <consortium name="US DOE Joint Genome Institute"/>
            <person name="Lucas S."/>
            <person name="Copeland A."/>
            <person name="Lapidus A."/>
            <person name="Cheng J.-F."/>
            <person name="Goodwin L."/>
            <person name="Pitluck S."/>
            <person name="Chertkov O."/>
            <person name="Detter J.C."/>
            <person name="Han C."/>
            <person name="Tapia R."/>
            <person name="Land M."/>
            <person name="Hauser L."/>
            <person name="Kyrpides N."/>
            <person name="Ivanova N."/>
            <person name="Mikhailova N."/>
            <person name="Pagani I."/>
            <person name="Cadillo-Quiroz H."/>
            <person name="Imachi H."/>
            <person name="Zinder S."/>
            <person name="Liu W."/>
            <person name="Woyke T."/>
        </authorList>
    </citation>
    <scope>NUCLEOTIDE SEQUENCE [LARGE SCALE GENOMIC DNA]</scope>
    <source>
        <strain evidence="6">AL-21</strain>
    </source>
</reference>
<feature type="region of interest" description="Disordered" evidence="1">
    <location>
        <begin position="86"/>
        <end position="115"/>
    </location>
</feature>
<proteinExistence type="predicted"/>
<name>F0TBH8_METLA</name>
<dbReference type="Pfam" id="PF07553">
    <property type="entry name" value="Lipoprotein_Ltp"/>
    <property type="match status" value="2"/>
</dbReference>
<dbReference type="Proteomes" id="UP000007490">
    <property type="component" value="Chromosome"/>
</dbReference>
<feature type="transmembrane region" description="Helical" evidence="2">
    <location>
        <begin position="56"/>
        <end position="79"/>
    </location>
</feature>
<evidence type="ECO:0008006" key="7">
    <source>
        <dbReference type="Google" id="ProtNLM"/>
    </source>
</evidence>
<feature type="domain" description="Putative host cell surface-exposed lipoprotein Ltp-like HTH region" evidence="3">
    <location>
        <begin position="116"/>
        <end position="157"/>
    </location>
</feature>
<organism evidence="5 6">
    <name type="scientific">Methanobacterium lacus (strain AL-21)</name>
    <dbReference type="NCBI Taxonomy" id="877455"/>
    <lineage>
        <taxon>Archaea</taxon>
        <taxon>Methanobacteriati</taxon>
        <taxon>Methanobacteriota</taxon>
        <taxon>Methanomada group</taxon>
        <taxon>Methanobacteria</taxon>
        <taxon>Methanobacteriales</taxon>
        <taxon>Methanobacteriaceae</taxon>
        <taxon>Methanobacterium</taxon>
    </lineage>
</organism>
<evidence type="ECO:0000313" key="5">
    <source>
        <dbReference type="EMBL" id="ADZ10247.1"/>
    </source>
</evidence>
<sequence length="207" mass="21983">MTKICPKCKTENSDNADFCQNCGTELKGSTDAVNSNETSGNGVIGFWNKQSSRGKLGIGIGGICCIGLILIIAISAFMAPDATTTTTNLNNTPTSPSTPSTDTSTNSSGTSVTAGQEQAAKMAQSYLNTMAFSRSGLIKQLKYEGFTQQEAEYGVDQTNADWNAQAAKMAQSYLDSQSFSRSGLIEQLEFEGFTRQQAEYGVQATGL</sequence>
<dbReference type="EMBL" id="CP002551">
    <property type="protein sequence ID" value="ADZ10247.1"/>
    <property type="molecule type" value="Genomic_DNA"/>
</dbReference>
<dbReference type="Gene3D" id="1.10.10.10">
    <property type="entry name" value="Winged helix-like DNA-binding domain superfamily/Winged helix DNA-binding domain"/>
    <property type="match status" value="2"/>
</dbReference>
<dbReference type="STRING" id="877455.Metbo_2028"/>
<keyword evidence="2" id="KW-0812">Transmembrane</keyword>
<accession>F0TBH8</accession>
<gene>
    <name evidence="5" type="ordered locus">Metbo_2028</name>
</gene>
<feature type="compositionally biased region" description="Low complexity" evidence="1">
    <location>
        <begin position="86"/>
        <end position="113"/>
    </location>
</feature>
<evidence type="ECO:0000256" key="1">
    <source>
        <dbReference type="SAM" id="MobiDB-lite"/>
    </source>
</evidence>
<evidence type="ECO:0000259" key="4">
    <source>
        <dbReference type="Pfam" id="PF13240"/>
    </source>
</evidence>
<dbReference type="InterPro" id="IPR026870">
    <property type="entry name" value="Zinc_ribbon_dom"/>
</dbReference>